<dbReference type="SUPFAM" id="SSF52794">
    <property type="entry name" value="PTS system IIB component-like"/>
    <property type="match status" value="1"/>
</dbReference>
<organism evidence="3 4">
    <name type="scientific">Candidatus Cryosericum odellii</name>
    <dbReference type="NCBI Taxonomy" id="2290917"/>
    <lineage>
        <taxon>Bacteria</taxon>
        <taxon>Pseudomonadati</taxon>
        <taxon>Caldisericota/Cryosericota group</taxon>
        <taxon>Candidatus Cryosericota</taxon>
        <taxon>Candidatus Cryosericia</taxon>
        <taxon>Candidatus Cryosericales</taxon>
        <taxon>Candidatus Cryosericaceae</taxon>
        <taxon>Candidatus Cryosericum</taxon>
    </lineage>
</organism>
<keyword evidence="4" id="KW-1185">Reference proteome</keyword>
<dbReference type="RefSeq" id="WP_119175569.1">
    <property type="nucleotide sequence ID" value="NZ_QXIT01000078.1"/>
</dbReference>
<dbReference type="InterPro" id="IPR013011">
    <property type="entry name" value="PTS_EIIB_2"/>
</dbReference>
<evidence type="ECO:0000256" key="1">
    <source>
        <dbReference type="ARBA" id="ARBA00022679"/>
    </source>
</evidence>
<reference evidence="3 4" key="1">
    <citation type="submission" date="2018-09" db="EMBL/GenBank/DDBJ databases">
        <title>Discovery and Ecogenomic Context for Candidatus Cryosericales, a Global Caldiserica Order Active in Thawing Permafrost.</title>
        <authorList>
            <person name="Martinez M.A."/>
            <person name="Woodcroft B.J."/>
            <person name="Ignacio Espinoza J.C."/>
            <person name="Zayed A."/>
            <person name="Singleton C.M."/>
            <person name="Boyd J."/>
            <person name="Li Y.-F."/>
            <person name="Purvine S."/>
            <person name="Maughan H."/>
            <person name="Hodgkins S.B."/>
            <person name="Anderson D."/>
            <person name="Sederholm M."/>
            <person name="Temperton B."/>
            <person name="Saleska S.R."/>
            <person name="Tyson G.W."/>
            <person name="Rich V.I."/>
        </authorList>
    </citation>
    <scope>NUCLEOTIDE SEQUENCE [LARGE SCALE GENOMIC DNA]</scope>
    <source>
        <strain evidence="3 4">SMC6</strain>
    </source>
</reference>
<dbReference type="PROSITE" id="PS51257">
    <property type="entry name" value="PROKAR_LIPOPROTEIN"/>
    <property type="match status" value="1"/>
</dbReference>
<evidence type="ECO:0000313" key="4">
    <source>
        <dbReference type="Proteomes" id="UP000266260"/>
    </source>
</evidence>
<evidence type="ECO:0000313" key="3">
    <source>
        <dbReference type="EMBL" id="RIE08380.1"/>
    </source>
</evidence>
<evidence type="ECO:0000259" key="2">
    <source>
        <dbReference type="PROSITE" id="PS51099"/>
    </source>
</evidence>
<sequence length="105" mass="11099">MSRRLHILAVCGSGVVSCSMVGQKVKEMLEPYGIKADVTGLLPQSVKEYVDRGGIDFIVATSPVPGTISVPLIKGVGLLTGFGEEEIITQIIETAQKILANEASK</sequence>
<keyword evidence="1" id="KW-0808">Transferase</keyword>
<comment type="caution">
    <text evidence="3">The sequence shown here is derived from an EMBL/GenBank/DDBJ whole genome shotgun (WGS) entry which is preliminary data.</text>
</comment>
<accession>A0A398D1K0</accession>
<dbReference type="PROSITE" id="PS51099">
    <property type="entry name" value="PTS_EIIB_TYPE_2"/>
    <property type="match status" value="1"/>
</dbReference>
<dbReference type="EMBL" id="QXIT01000078">
    <property type="protein sequence ID" value="RIE08380.1"/>
    <property type="molecule type" value="Genomic_DNA"/>
</dbReference>
<dbReference type="Gene3D" id="3.40.50.2300">
    <property type="match status" value="1"/>
</dbReference>
<dbReference type="InterPro" id="IPR036095">
    <property type="entry name" value="PTS_EIIB-like_sf"/>
</dbReference>
<feature type="domain" description="PTS EIIB type-2" evidence="2">
    <location>
        <begin position="5"/>
        <end position="99"/>
    </location>
</feature>
<dbReference type="Proteomes" id="UP000266260">
    <property type="component" value="Unassembled WGS sequence"/>
</dbReference>
<dbReference type="GO" id="GO:0009401">
    <property type="term" value="P:phosphoenolpyruvate-dependent sugar phosphotransferase system"/>
    <property type="evidence" value="ECO:0007669"/>
    <property type="project" value="InterPro"/>
</dbReference>
<protein>
    <submittedName>
        <fullName evidence="3">PTS fructose transporter subunit IIB</fullName>
    </submittedName>
</protein>
<name>A0A398D1K0_9BACT</name>
<proteinExistence type="predicted"/>
<gene>
    <name evidence="3" type="ORF">SMC6_04365</name>
</gene>
<dbReference type="GO" id="GO:0008982">
    <property type="term" value="F:protein-N(PI)-phosphohistidine-sugar phosphotransferase activity"/>
    <property type="evidence" value="ECO:0007669"/>
    <property type="project" value="InterPro"/>
</dbReference>
<dbReference type="AlphaFoldDB" id="A0A398D1K0"/>